<name>A0A918C886_9ACTN</name>
<evidence type="ECO:0000313" key="2">
    <source>
        <dbReference type="Proteomes" id="UP000656732"/>
    </source>
</evidence>
<reference evidence="1" key="2">
    <citation type="submission" date="2020-09" db="EMBL/GenBank/DDBJ databases">
        <authorList>
            <person name="Sun Q."/>
            <person name="Ohkuma M."/>
        </authorList>
    </citation>
    <scope>NUCLEOTIDE SEQUENCE</scope>
    <source>
        <strain evidence="1">JCM 4403</strain>
    </source>
</reference>
<gene>
    <name evidence="1" type="ORF">GCM10010280_66890</name>
</gene>
<comment type="caution">
    <text evidence="1">The sequence shown here is derived from an EMBL/GenBank/DDBJ whole genome shotgun (WGS) entry which is preliminary data.</text>
</comment>
<organism evidence="1 2">
    <name type="scientific">Streptomyces pilosus</name>
    <dbReference type="NCBI Taxonomy" id="28893"/>
    <lineage>
        <taxon>Bacteria</taxon>
        <taxon>Bacillati</taxon>
        <taxon>Actinomycetota</taxon>
        <taxon>Actinomycetes</taxon>
        <taxon>Kitasatosporales</taxon>
        <taxon>Streptomycetaceae</taxon>
        <taxon>Streptomyces</taxon>
    </lineage>
</organism>
<reference evidence="1" key="1">
    <citation type="journal article" date="2014" name="Int. J. Syst. Evol. Microbiol.">
        <title>Complete genome sequence of Corynebacterium casei LMG S-19264T (=DSM 44701T), isolated from a smear-ripened cheese.</title>
        <authorList>
            <consortium name="US DOE Joint Genome Institute (JGI-PGF)"/>
            <person name="Walter F."/>
            <person name="Albersmeier A."/>
            <person name="Kalinowski J."/>
            <person name="Ruckert C."/>
        </authorList>
    </citation>
    <scope>NUCLEOTIDE SEQUENCE</scope>
    <source>
        <strain evidence="1">JCM 4403</strain>
    </source>
</reference>
<accession>A0A918C886</accession>
<protein>
    <submittedName>
        <fullName evidence="1">Uncharacterized protein</fullName>
    </submittedName>
</protein>
<dbReference type="EMBL" id="BMTU01000024">
    <property type="protein sequence ID" value="GGR09796.1"/>
    <property type="molecule type" value="Genomic_DNA"/>
</dbReference>
<sequence>MTHTQAHPPAPTLPHMKAKIVRTEPPLVPFVVQREGEEAAPDNLLLHTVGPGRYRLRYADEDPRDRDLRGVLWARCSFGAVDDLGVPVGRPQWRMMHPLRQRGTMQALRCQICTNPARTPLGFIFLAGPGTVDCEQSVILTNQPPVCGRHARAAADLCPHLTADPMVFLAQSAPLYGVNGVGYGYGDQGVQVVQRPDGPIPYGHPLLPTVLASQMVRRLSSFRLVGLNQLLWELERTA</sequence>
<dbReference type="AlphaFoldDB" id="A0A918C886"/>
<proteinExistence type="predicted"/>
<dbReference type="Proteomes" id="UP000656732">
    <property type="component" value="Unassembled WGS sequence"/>
</dbReference>
<keyword evidence="2" id="KW-1185">Reference proteome</keyword>
<evidence type="ECO:0000313" key="1">
    <source>
        <dbReference type="EMBL" id="GGR09796.1"/>
    </source>
</evidence>